<feature type="compositionally biased region" description="Polar residues" evidence="1">
    <location>
        <begin position="201"/>
        <end position="213"/>
    </location>
</feature>
<feature type="compositionally biased region" description="Polar residues" evidence="1">
    <location>
        <begin position="1"/>
        <end position="12"/>
    </location>
</feature>
<proteinExistence type="predicted"/>
<gene>
    <name evidence="2" type="ORF">Tci_028104</name>
</gene>
<accession>A0A6L2L3H3</accession>
<sequence length="512" mass="58913">MSRANPQATIASEEQLMPPPISNKPYTKPPTENELLAFIKTLGYDEDPKEKLTSIPHFVATILHQPWRAILGVLNKCLTGKDTSWDRDRHPNHLNTSNTKSRRMKVIKAKLKRNPKQHMSPIRREKEAMAVELAKSVSIEEQRLQHHKIMTQLTTEKQVEKDVEEGYAAERGLKLKEVQACRGEESSAAQDENYKFEDISESNSYATQSSSCSDTDKDDDKDDTEDFDTNIYEDNDKRDDDDGAGFRVFMYNKSQELPKFTPCSLIVTCSSMEDFTNFLHDSPIQELMDLLSKPVFTDAQTTSVVANLERNLEEMFADDADHHILSPPTTTTHDLVTNPQQGSLQEKAKKLMEMINLFTTPPPMTVDDLSEMELKLKFLNKIYKSKSFESHDTHQNLYDLIYESICLDQETIDAQDTEPSFKKRPHDHQDSPNDRMGRKEIKEEMMLVNLLLDLQRLTKLLWIQIKKTLMMNNPKTKKMNIFRNVLTQDGLQRIQGHQMLPKQGNQIGLTYS</sequence>
<evidence type="ECO:0000313" key="2">
    <source>
        <dbReference type="EMBL" id="GEU56126.1"/>
    </source>
</evidence>
<comment type="caution">
    <text evidence="2">The sequence shown here is derived from an EMBL/GenBank/DDBJ whole genome shotgun (WGS) entry which is preliminary data.</text>
</comment>
<protein>
    <submittedName>
        <fullName evidence="2">Uncharacterized protein</fullName>
    </submittedName>
</protein>
<feature type="region of interest" description="Disordered" evidence="1">
    <location>
        <begin position="1"/>
        <end position="29"/>
    </location>
</feature>
<evidence type="ECO:0000256" key="1">
    <source>
        <dbReference type="SAM" id="MobiDB-lite"/>
    </source>
</evidence>
<dbReference type="EMBL" id="BKCJ010003611">
    <property type="protein sequence ID" value="GEU56126.1"/>
    <property type="molecule type" value="Genomic_DNA"/>
</dbReference>
<dbReference type="AlphaFoldDB" id="A0A6L2L3H3"/>
<reference evidence="2" key="1">
    <citation type="journal article" date="2019" name="Sci. Rep.">
        <title>Draft genome of Tanacetum cinerariifolium, the natural source of mosquito coil.</title>
        <authorList>
            <person name="Yamashiro T."/>
            <person name="Shiraishi A."/>
            <person name="Satake H."/>
            <person name="Nakayama K."/>
        </authorList>
    </citation>
    <scope>NUCLEOTIDE SEQUENCE</scope>
</reference>
<organism evidence="2">
    <name type="scientific">Tanacetum cinerariifolium</name>
    <name type="common">Dalmatian daisy</name>
    <name type="synonym">Chrysanthemum cinerariifolium</name>
    <dbReference type="NCBI Taxonomy" id="118510"/>
    <lineage>
        <taxon>Eukaryota</taxon>
        <taxon>Viridiplantae</taxon>
        <taxon>Streptophyta</taxon>
        <taxon>Embryophyta</taxon>
        <taxon>Tracheophyta</taxon>
        <taxon>Spermatophyta</taxon>
        <taxon>Magnoliopsida</taxon>
        <taxon>eudicotyledons</taxon>
        <taxon>Gunneridae</taxon>
        <taxon>Pentapetalae</taxon>
        <taxon>asterids</taxon>
        <taxon>campanulids</taxon>
        <taxon>Asterales</taxon>
        <taxon>Asteraceae</taxon>
        <taxon>Asteroideae</taxon>
        <taxon>Anthemideae</taxon>
        <taxon>Anthemidinae</taxon>
        <taxon>Tanacetum</taxon>
    </lineage>
</organism>
<name>A0A6L2L3H3_TANCI</name>
<feature type="region of interest" description="Disordered" evidence="1">
    <location>
        <begin position="416"/>
        <end position="435"/>
    </location>
</feature>
<feature type="region of interest" description="Disordered" evidence="1">
    <location>
        <begin position="186"/>
        <end position="239"/>
    </location>
</feature>
<feature type="compositionally biased region" description="Acidic residues" evidence="1">
    <location>
        <begin position="216"/>
        <end position="233"/>
    </location>
</feature>